<evidence type="ECO:0000256" key="1">
    <source>
        <dbReference type="RuleBase" id="RU000487"/>
    </source>
</evidence>
<dbReference type="InterPro" id="IPR004000">
    <property type="entry name" value="Actin"/>
</dbReference>
<dbReference type="SUPFAM" id="SSF53067">
    <property type="entry name" value="Actin-like ATPase domain"/>
    <property type="match status" value="1"/>
</dbReference>
<proteinExistence type="inferred from homology"/>
<evidence type="ECO:0000313" key="2">
    <source>
        <dbReference type="EMBL" id="NDV35890.1"/>
    </source>
</evidence>
<evidence type="ECO:0008006" key="3">
    <source>
        <dbReference type="Google" id="ProtNLM"/>
    </source>
</evidence>
<dbReference type="EMBL" id="GIBP01006921">
    <property type="protein sequence ID" value="NDV35890.1"/>
    <property type="molecule type" value="Transcribed_RNA"/>
</dbReference>
<dbReference type="AlphaFoldDB" id="A0A6B2LGF0"/>
<name>A0A6B2LGF0_9EUKA</name>
<comment type="similarity">
    <text evidence="1">Belongs to the actin family.</text>
</comment>
<dbReference type="Gene3D" id="3.30.420.40">
    <property type="match status" value="2"/>
</dbReference>
<dbReference type="InterPro" id="IPR043129">
    <property type="entry name" value="ATPase_NBD"/>
</dbReference>
<dbReference type="SMART" id="SM00268">
    <property type="entry name" value="ACTIN"/>
    <property type="match status" value="1"/>
</dbReference>
<dbReference type="PRINTS" id="PR00190">
    <property type="entry name" value="ACTIN"/>
</dbReference>
<dbReference type="Gene3D" id="3.90.640.10">
    <property type="entry name" value="Actin, Chain A, domain 4"/>
    <property type="match status" value="1"/>
</dbReference>
<dbReference type="PANTHER" id="PTHR11937">
    <property type="entry name" value="ACTIN"/>
    <property type="match status" value="1"/>
</dbReference>
<reference evidence="2" key="1">
    <citation type="journal article" date="2020" name="J. Eukaryot. Microbiol.">
        <title>De novo Sequencing, Assembly and Annotation of the Transcriptome for the Free-Living Testate Amoeba Arcella intermedia.</title>
        <authorList>
            <person name="Ribeiro G.M."/>
            <person name="Porfirio-Sousa A.L."/>
            <person name="Maurer-Alcala X.X."/>
            <person name="Katz L.A."/>
            <person name="Lahr D.J.G."/>
        </authorList>
    </citation>
    <scope>NUCLEOTIDE SEQUENCE</scope>
</reference>
<dbReference type="Pfam" id="PF00022">
    <property type="entry name" value="Actin"/>
    <property type="match status" value="1"/>
</dbReference>
<accession>A0A6B2LGF0</accession>
<organism evidence="2">
    <name type="scientific">Arcella intermedia</name>
    <dbReference type="NCBI Taxonomy" id="1963864"/>
    <lineage>
        <taxon>Eukaryota</taxon>
        <taxon>Amoebozoa</taxon>
        <taxon>Tubulinea</taxon>
        <taxon>Elardia</taxon>
        <taxon>Arcellinida</taxon>
        <taxon>Sphaerothecina</taxon>
        <taxon>Arcellidae</taxon>
        <taxon>Arcella</taxon>
    </lineage>
</organism>
<sequence length="233" mass="26054">MYIADRSVLSLYASGRTRGIVAHLGADAGYVGAIVEGLSLPYTVNQFGVSGDDLDWLLMRMLNERGYSFGTEYEREVVRGIKEKVCYVAEDVGEEMKRDSVERLYELPDGQLMAIGKERFLCPEALFGHETNPSLHECIHSTILRSDDHIRNELASNIVLSGGCSMLPGIAARLRKELYHLGLPAKMIVPKERKNAVWLGGSILSSLQIFQHLWTTKECYDESGPSIVTRKIF</sequence>
<dbReference type="FunFam" id="3.90.640.10:FF:000007">
    <property type="entry name" value="Actin like 7B"/>
    <property type="match status" value="1"/>
</dbReference>
<protein>
    <recommendedName>
        <fullName evidence="3">Actin</fullName>
    </recommendedName>
</protein>